<accession>A0A0A9HFK3</accession>
<protein>
    <submittedName>
        <fullName evidence="1">Uncharacterized protein</fullName>
    </submittedName>
</protein>
<organism evidence="1">
    <name type="scientific">Arundo donax</name>
    <name type="common">Giant reed</name>
    <name type="synonym">Donax arundinaceus</name>
    <dbReference type="NCBI Taxonomy" id="35708"/>
    <lineage>
        <taxon>Eukaryota</taxon>
        <taxon>Viridiplantae</taxon>
        <taxon>Streptophyta</taxon>
        <taxon>Embryophyta</taxon>
        <taxon>Tracheophyta</taxon>
        <taxon>Spermatophyta</taxon>
        <taxon>Magnoliopsida</taxon>
        <taxon>Liliopsida</taxon>
        <taxon>Poales</taxon>
        <taxon>Poaceae</taxon>
        <taxon>PACMAD clade</taxon>
        <taxon>Arundinoideae</taxon>
        <taxon>Arundineae</taxon>
        <taxon>Arundo</taxon>
    </lineage>
</organism>
<evidence type="ECO:0000313" key="1">
    <source>
        <dbReference type="EMBL" id="JAE31683.1"/>
    </source>
</evidence>
<dbReference type="EMBL" id="GBRH01166213">
    <property type="protein sequence ID" value="JAE31683.1"/>
    <property type="molecule type" value="Transcribed_RNA"/>
</dbReference>
<dbReference type="AlphaFoldDB" id="A0A0A9HFK3"/>
<name>A0A0A9HFK3_ARUDO</name>
<proteinExistence type="predicted"/>
<reference evidence="1" key="1">
    <citation type="submission" date="2014-09" db="EMBL/GenBank/DDBJ databases">
        <authorList>
            <person name="Magalhaes I.L.F."/>
            <person name="Oliveira U."/>
            <person name="Santos F.R."/>
            <person name="Vidigal T.H.D.A."/>
            <person name="Brescovit A.D."/>
            <person name="Santos A.J."/>
        </authorList>
    </citation>
    <scope>NUCLEOTIDE SEQUENCE</scope>
    <source>
        <tissue evidence="1">Shoot tissue taken approximately 20 cm above the soil surface</tissue>
    </source>
</reference>
<sequence length="53" mass="6212">MRLASARETTVKDQEIRNMITENRDKDPCKPKSLLLLPPSHFIRHAHISKFKL</sequence>
<reference evidence="1" key="2">
    <citation type="journal article" date="2015" name="Data Brief">
        <title>Shoot transcriptome of the giant reed, Arundo donax.</title>
        <authorList>
            <person name="Barrero R.A."/>
            <person name="Guerrero F.D."/>
            <person name="Moolhuijzen P."/>
            <person name="Goolsby J.A."/>
            <person name="Tidwell J."/>
            <person name="Bellgard S.E."/>
            <person name="Bellgard M.I."/>
        </authorList>
    </citation>
    <scope>NUCLEOTIDE SEQUENCE</scope>
    <source>
        <tissue evidence="1">Shoot tissue taken approximately 20 cm above the soil surface</tissue>
    </source>
</reference>